<dbReference type="InterPro" id="IPR010994">
    <property type="entry name" value="RuvA_2-like"/>
</dbReference>
<dbReference type="SUPFAM" id="SSF47781">
    <property type="entry name" value="RuvA domain 2-like"/>
    <property type="match status" value="1"/>
</dbReference>
<dbReference type="Pfam" id="PF10531">
    <property type="entry name" value="SLBB"/>
    <property type="match status" value="1"/>
</dbReference>
<dbReference type="NCBIfam" id="TIGR00426">
    <property type="entry name" value="competence protein ComEA helix-hairpin-helix repeat region"/>
    <property type="match status" value="1"/>
</dbReference>
<dbReference type="Gene3D" id="3.10.560.10">
    <property type="entry name" value="Outer membrane lipoprotein wza domain like"/>
    <property type="match status" value="1"/>
</dbReference>
<feature type="domain" description="Helix-hairpin-helix DNA-binding motif class 1" evidence="1">
    <location>
        <begin position="160"/>
        <end position="179"/>
    </location>
</feature>
<dbReference type="EMBL" id="JAGFOA010000004">
    <property type="protein sequence ID" value="MBO3664138.1"/>
    <property type="molecule type" value="Genomic_DNA"/>
</dbReference>
<dbReference type="SMART" id="SM00278">
    <property type="entry name" value="HhH1"/>
    <property type="match status" value="2"/>
</dbReference>
<evidence type="ECO:0000313" key="3">
    <source>
        <dbReference type="Proteomes" id="UP000680132"/>
    </source>
</evidence>
<dbReference type="Pfam" id="PF12836">
    <property type="entry name" value="HHH_3"/>
    <property type="match status" value="1"/>
</dbReference>
<reference evidence="2" key="1">
    <citation type="submission" date="2021-03" db="EMBL/GenBank/DDBJ databases">
        <title>Microbacterium sp. nov., a novel actinobacterium isolated from cow dung.</title>
        <authorList>
            <person name="Zhang L."/>
        </authorList>
    </citation>
    <scope>NUCLEOTIDE SEQUENCE</scope>
    <source>
        <strain evidence="2">NEAU-LLB</strain>
    </source>
</reference>
<comment type="caution">
    <text evidence="2">The sequence shown here is derived from an EMBL/GenBank/DDBJ whole genome shotgun (WGS) entry which is preliminary data.</text>
</comment>
<dbReference type="GO" id="GO:0006281">
    <property type="term" value="P:DNA repair"/>
    <property type="evidence" value="ECO:0007669"/>
    <property type="project" value="InterPro"/>
</dbReference>
<evidence type="ECO:0000259" key="1">
    <source>
        <dbReference type="SMART" id="SM00278"/>
    </source>
</evidence>
<name>A0A939TNE1_9MICO</name>
<dbReference type="InterPro" id="IPR004509">
    <property type="entry name" value="Competence_ComEA_HhH"/>
</dbReference>
<evidence type="ECO:0000313" key="2">
    <source>
        <dbReference type="EMBL" id="MBO3664138.1"/>
    </source>
</evidence>
<feature type="domain" description="Helix-hairpin-helix DNA-binding motif class 1" evidence="1">
    <location>
        <begin position="130"/>
        <end position="149"/>
    </location>
</feature>
<proteinExistence type="predicted"/>
<keyword evidence="2" id="KW-0238">DNA-binding</keyword>
<dbReference type="InterPro" id="IPR019554">
    <property type="entry name" value="Soluble_ligand-bd"/>
</dbReference>
<dbReference type="GO" id="GO:0015627">
    <property type="term" value="C:type II protein secretion system complex"/>
    <property type="evidence" value="ECO:0007669"/>
    <property type="project" value="TreeGrafter"/>
</dbReference>
<dbReference type="Gene3D" id="1.10.150.310">
    <property type="entry name" value="Tex RuvX-like domain-like"/>
    <property type="match status" value="1"/>
</dbReference>
<dbReference type="InterPro" id="IPR003583">
    <property type="entry name" value="Hlx-hairpin-Hlx_DNA-bd_motif"/>
</dbReference>
<gene>
    <name evidence="2" type="ORF">J5V96_11525</name>
</gene>
<accession>A0A939TNE1</accession>
<dbReference type="InterPro" id="IPR051675">
    <property type="entry name" value="Endo/Exo/Phosphatase_dom_1"/>
</dbReference>
<sequence>MVLLVLVALAVTIGIGVWRGSTAPTAVISGATPSPGATAPAGRIYVHVDGRVRVAGLYVLPAGSRVVDAVASAGGFADDADRSAVNLARVVADGEQLIVPAKGAAPSAAAPQADGAADDGTIDLNTAGADALEELPRIGPALAERIIAWREENGRFAHVDDLLAVPGIGDKMLESLRDHVRVG</sequence>
<dbReference type="PANTHER" id="PTHR21180:SF32">
    <property type="entry name" value="ENDONUCLEASE_EXONUCLEASE_PHOSPHATASE FAMILY DOMAIN-CONTAINING PROTEIN 1"/>
    <property type="match status" value="1"/>
</dbReference>
<organism evidence="2 3">
    <name type="scientific">Microbacterium stercoris</name>
    <dbReference type="NCBI Taxonomy" id="2820289"/>
    <lineage>
        <taxon>Bacteria</taxon>
        <taxon>Bacillati</taxon>
        <taxon>Actinomycetota</taxon>
        <taxon>Actinomycetes</taxon>
        <taxon>Micrococcales</taxon>
        <taxon>Microbacteriaceae</taxon>
        <taxon>Microbacterium</taxon>
    </lineage>
</organism>
<dbReference type="Proteomes" id="UP000680132">
    <property type="component" value="Unassembled WGS sequence"/>
</dbReference>
<dbReference type="AlphaFoldDB" id="A0A939TNE1"/>
<protein>
    <submittedName>
        <fullName evidence="2">ComEA family DNA-binding protein</fullName>
    </submittedName>
</protein>
<keyword evidence="3" id="KW-1185">Reference proteome</keyword>
<dbReference type="PANTHER" id="PTHR21180">
    <property type="entry name" value="ENDONUCLEASE/EXONUCLEASE/PHOSPHATASE FAMILY DOMAIN-CONTAINING PROTEIN 1"/>
    <property type="match status" value="1"/>
</dbReference>
<dbReference type="GO" id="GO:0003677">
    <property type="term" value="F:DNA binding"/>
    <property type="evidence" value="ECO:0007669"/>
    <property type="project" value="UniProtKB-KW"/>
</dbReference>
<dbReference type="GO" id="GO:0015628">
    <property type="term" value="P:protein secretion by the type II secretion system"/>
    <property type="evidence" value="ECO:0007669"/>
    <property type="project" value="TreeGrafter"/>
</dbReference>